<dbReference type="EMBL" id="JAMPKK010000062">
    <property type="protein sequence ID" value="MEP0867214.1"/>
    <property type="molecule type" value="Genomic_DNA"/>
</dbReference>
<evidence type="ECO:0000313" key="3">
    <source>
        <dbReference type="EMBL" id="MEP0867214.1"/>
    </source>
</evidence>
<feature type="region of interest" description="Disordered" evidence="1">
    <location>
        <begin position="507"/>
        <end position="532"/>
    </location>
</feature>
<dbReference type="SMART" id="SM00327">
    <property type="entry name" value="VWA"/>
    <property type="match status" value="1"/>
</dbReference>
<dbReference type="Gene3D" id="3.40.50.410">
    <property type="entry name" value="von Willebrand factor, type A domain"/>
    <property type="match status" value="1"/>
</dbReference>
<dbReference type="SUPFAM" id="SSF53300">
    <property type="entry name" value="vWA-like"/>
    <property type="match status" value="1"/>
</dbReference>
<reference evidence="3 4" key="1">
    <citation type="submission" date="2022-04" db="EMBL/GenBank/DDBJ databases">
        <title>Positive selection, recombination, and allopatry shape intraspecific diversity of widespread and dominant cyanobacteria.</title>
        <authorList>
            <person name="Wei J."/>
            <person name="Shu W."/>
            <person name="Hu C."/>
        </authorList>
    </citation>
    <scope>NUCLEOTIDE SEQUENCE [LARGE SCALE GENOMIC DNA]</scope>
    <source>
        <strain evidence="3 4">GB2-A5</strain>
    </source>
</reference>
<comment type="caution">
    <text evidence="3">The sequence shown here is derived from an EMBL/GenBank/DDBJ whole genome shotgun (WGS) entry which is preliminary data.</text>
</comment>
<dbReference type="InterPro" id="IPR051266">
    <property type="entry name" value="CLCR"/>
</dbReference>
<feature type="compositionally biased region" description="Low complexity" evidence="1">
    <location>
        <begin position="514"/>
        <end position="523"/>
    </location>
</feature>
<evidence type="ECO:0000313" key="4">
    <source>
        <dbReference type="Proteomes" id="UP001442494"/>
    </source>
</evidence>
<proteinExistence type="predicted"/>
<organism evidence="3 4">
    <name type="scientific">Funiculus sociatus GB2-A5</name>
    <dbReference type="NCBI Taxonomy" id="2933946"/>
    <lineage>
        <taxon>Bacteria</taxon>
        <taxon>Bacillati</taxon>
        <taxon>Cyanobacteriota</taxon>
        <taxon>Cyanophyceae</taxon>
        <taxon>Coleofasciculales</taxon>
        <taxon>Coleofasciculaceae</taxon>
        <taxon>Funiculus</taxon>
    </lineage>
</organism>
<sequence length="612" mass="66910">MKATYSLSQSLIAAATPSTVDLIVSFKAEEETRNKVPRLPLNLSVVIDRSGSMAGASLKNAIQAAQRLVEYLTPEDFLSVVIYDDTPETILQPQQVQDKAAIRSLIGRVKAGGCTNLSGGWLMGCDRVKTQQSTERINRVLLLTDGQANVGITDSQVLINTARQQAEQGIVTTTLGFGTYFNEDLLIGMANAAGGNFYFIQSPDDASDVFRIELESLTSVVAQNLTVTLQPEDSVQISGILNNYRSNPIGNNLEVFCGDVYEVENKQLAVELSIPPQTNIGVTNIATVAYKYQAVVDGSIQQFTDEIPISITVADAESASNVQPDAAVVEQASKLRIGKVKDEAIALADKGDYTAASQKLRKTIEDLKLKALHESFEVAEEMEQLDYYAQRLESKKFDSVSRKEMRDQSYQALTRDRGDLKLRGLAASANSLEAISSVDAGVFVKCDRVSGKLRIHVISDGYNPDFNVQFPRNIREEGVTYIVDEINLSADGSFYRVSGNIRRLVQPGQERAASSQNGTSSSSPKRQKLNAPASAADLETIDTVGDGVIVQCVKEGSKLRARVVSDGYDPNYNIRFPRDIREENVLYVVDEVEEAKNGGSYVAYGKIRRLVQ</sequence>
<dbReference type="PANTHER" id="PTHR10579">
    <property type="entry name" value="CALCIUM-ACTIVATED CHLORIDE CHANNEL REGULATOR"/>
    <property type="match status" value="1"/>
</dbReference>
<dbReference type="Pfam" id="PF00092">
    <property type="entry name" value="VWA"/>
    <property type="match status" value="1"/>
</dbReference>
<feature type="domain" description="VWFA" evidence="2">
    <location>
        <begin position="42"/>
        <end position="221"/>
    </location>
</feature>
<evidence type="ECO:0000259" key="2">
    <source>
        <dbReference type="PROSITE" id="PS50234"/>
    </source>
</evidence>
<dbReference type="PANTHER" id="PTHR10579:SF43">
    <property type="entry name" value="ZINC FINGER (C3HC4-TYPE RING FINGER) FAMILY PROTEIN"/>
    <property type="match status" value="1"/>
</dbReference>
<dbReference type="InterPro" id="IPR036465">
    <property type="entry name" value="vWFA_dom_sf"/>
</dbReference>
<dbReference type="RefSeq" id="WP_190426175.1">
    <property type="nucleotide sequence ID" value="NZ_JAMPKK010000062.1"/>
</dbReference>
<dbReference type="Proteomes" id="UP001442494">
    <property type="component" value="Unassembled WGS sequence"/>
</dbReference>
<evidence type="ECO:0000256" key="1">
    <source>
        <dbReference type="SAM" id="MobiDB-lite"/>
    </source>
</evidence>
<gene>
    <name evidence="3" type="ORF">NDI37_22440</name>
</gene>
<accession>A0ABV0JUT8</accession>
<keyword evidence="4" id="KW-1185">Reference proteome</keyword>
<name>A0ABV0JUT8_9CYAN</name>
<dbReference type="InterPro" id="IPR002035">
    <property type="entry name" value="VWF_A"/>
</dbReference>
<dbReference type="PROSITE" id="PS50234">
    <property type="entry name" value="VWFA"/>
    <property type="match status" value="1"/>
</dbReference>
<protein>
    <submittedName>
        <fullName evidence="3">VWA domain-containing protein</fullName>
    </submittedName>
</protein>